<sequence>MAILAGALLSLGLGLLFLLLFLCDPNVSTSRAERWWRFIPPALHRPIELIVGIPVAALGVLLWCDQIYFWSVYEEMSPDFPIAVFYTPAFIVGWKWVFRPARCNPTVPDAPSSEESETVDGGEPR</sequence>
<dbReference type="EMBL" id="FOQD01000001">
    <property type="protein sequence ID" value="SFH60310.1"/>
    <property type="molecule type" value="Genomic_DNA"/>
</dbReference>
<accession>A0A1I3BDT1</accession>
<organism evidence="3 4">
    <name type="scientific">Planctomicrobium piriforme</name>
    <dbReference type="NCBI Taxonomy" id="1576369"/>
    <lineage>
        <taxon>Bacteria</taxon>
        <taxon>Pseudomonadati</taxon>
        <taxon>Planctomycetota</taxon>
        <taxon>Planctomycetia</taxon>
        <taxon>Planctomycetales</taxon>
        <taxon>Planctomycetaceae</taxon>
        <taxon>Planctomicrobium</taxon>
    </lineage>
</organism>
<name>A0A1I3BDT1_9PLAN</name>
<keyword evidence="2" id="KW-0812">Transmembrane</keyword>
<feature type="region of interest" description="Disordered" evidence="1">
    <location>
        <begin position="104"/>
        <end position="125"/>
    </location>
</feature>
<evidence type="ECO:0000256" key="2">
    <source>
        <dbReference type="SAM" id="Phobius"/>
    </source>
</evidence>
<protein>
    <submittedName>
        <fullName evidence="3">Uncharacterized protein</fullName>
    </submittedName>
</protein>
<evidence type="ECO:0000256" key="1">
    <source>
        <dbReference type="SAM" id="MobiDB-lite"/>
    </source>
</evidence>
<dbReference type="Proteomes" id="UP000199518">
    <property type="component" value="Unassembled WGS sequence"/>
</dbReference>
<evidence type="ECO:0000313" key="3">
    <source>
        <dbReference type="EMBL" id="SFH60310.1"/>
    </source>
</evidence>
<keyword evidence="4" id="KW-1185">Reference proteome</keyword>
<proteinExistence type="predicted"/>
<keyword evidence="2" id="KW-1133">Transmembrane helix</keyword>
<gene>
    <name evidence="3" type="ORF">SAMN05421753_101393</name>
</gene>
<feature type="transmembrane region" description="Helical" evidence="2">
    <location>
        <begin position="80"/>
        <end position="98"/>
    </location>
</feature>
<reference evidence="4" key="1">
    <citation type="submission" date="2016-10" db="EMBL/GenBank/DDBJ databases">
        <authorList>
            <person name="Varghese N."/>
            <person name="Submissions S."/>
        </authorList>
    </citation>
    <scope>NUCLEOTIDE SEQUENCE [LARGE SCALE GENOMIC DNA]</scope>
    <source>
        <strain evidence="4">DSM 26348</strain>
    </source>
</reference>
<feature type="compositionally biased region" description="Acidic residues" evidence="1">
    <location>
        <begin position="112"/>
        <end position="125"/>
    </location>
</feature>
<evidence type="ECO:0000313" key="4">
    <source>
        <dbReference type="Proteomes" id="UP000199518"/>
    </source>
</evidence>
<keyword evidence="2" id="KW-0472">Membrane</keyword>
<dbReference type="RefSeq" id="WP_092047432.1">
    <property type="nucleotide sequence ID" value="NZ_FOQD01000001.1"/>
</dbReference>
<dbReference type="AlphaFoldDB" id="A0A1I3BDT1"/>
<feature type="transmembrane region" description="Helical" evidence="2">
    <location>
        <begin position="48"/>
        <end position="68"/>
    </location>
</feature>